<dbReference type="OrthoDB" id="8030775at2"/>
<proteinExistence type="predicted"/>
<dbReference type="RefSeq" id="WP_133283277.1">
    <property type="nucleotide sequence ID" value="NZ_SMSI01000001.1"/>
</dbReference>
<name>A0A4R5PN28_9HYPH</name>
<keyword evidence="2" id="KW-1185">Reference proteome</keyword>
<evidence type="ECO:0000313" key="1">
    <source>
        <dbReference type="EMBL" id="TDH38442.1"/>
    </source>
</evidence>
<dbReference type="AlphaFoldDB" id="A0A4R5PN28"/>
<accession>A0A4R5PN28</accession>
<evidence type="ECO:0000313" key="2">
    <source>
        <dbReference type="Proteomes" id="UP000295131"/>
    </source>
</evidence>
<sequence length="122" mass="13764">MSFEDARVQLPIRQKIAIRDWLLLQSVLDERLAKVAHANNDEQPAAEQAGSTSYVLALMMNDALFERFRLSDEQILMELLRHGRLAKRALLKAASRAWLHAGSQKPRGWTIPPWSEVGGSCV</sequence>
<comment type="caution">
    <text evidence="1">The sequence shown here is derived from an EMBL/GenBank/DDBJ whole genome shotgun (WGS) entry which is preliminary data.</text>
</comment>
<reference evidence="1 2" key="1">
    <citation type="journal article" date="2013" name="Int. J. Syst. Evol. Microbiol.">
        <title>Hoeflea suaedae sp. nov., an endophytic bacterium isolated from the root of the halophyte Suaeda maritima.</title>
        <authorList>
            <person name="Chung E.J."/>
            <person name="Park J.A."/>
            <person name="Pramanik P."/>
            <person name="Bibi F."/>
            <person name="Jeon C.O."/>
            <person name="Chung Y.R."/>
        </authorList>
    </citation>
    <scope>NUCLEOTIDE SEQUENCE [LARGE SCALE GENOMIC DNA]</scope>
    <source>
        <strain evidence="1 2">YC6898</strain>
    </source>
</reference>
<organism evidence="1 2">
    <name type="scientific">Pseudohoeflea suaedae</name>
    <dbReference type="NCBI Taxonomy" id="877384"/>
    <lineage>
        <taxon>Bacteria</taxon>
        <taxon>Pseudomonadati</taxon>
        <taxon>Pseudomonadota</taxon>
        <taxon>Alphaproteobacteria</taxon>
        <taxon>Hyphomicrobiales</taxon>
        <taxon>Rhizobiaceae</taxon>
        <taxon>Pseudohoeflea</taxon>
    </lineage>
</organism>
<protein>
    <submittedName>
        <fullName evidence="1">Uncharacterized protein</fullName>
    </submittedName>
</protein>
<dbReference type="Proteomes" id="UP000295131">
    <property type="component" value="Unassembled WGS sequence"/>
</dbReference>
<dbReference type="EMBL" id="SMSI01000001">
    <property type="protein sequence ID" value="TDH38442.1"/>
    <property type="molecule type" value="Genomic_DNA"/>
</dbReference>
<gene>
    <name evidence="1" type="ORF">E2A64_04835</name>
</gene>